<dbReference type="AlphaFoldDB" id="A0A8J6J5N1"/>
<evidence type="ECO:0000256" key="1">
    <source>
        <dbReference type="SAM" id="SignalP"/>
    </source>
</evidence>
<dbReference type="EMBL" id="JACOPP010000005">
    <property type="protein sequence ID" value="MBC5733181.1"/>
    <property type="molecule type" value="Genomic_DNA"/>
</dbReference>
<dbReference type="Proteomes" id="UP000661435">
    <property type="component" value="Unassembled WGS sequence"/>
</dbReference>
<dbReference type="RefSeq" id="WP_186907078.1">
    <property type="nucleotide sequence ID" value="NZ_JACOPP010000005.1"/>
</dbReference>
<feature type="signal peptide" evidence="1">
    <location>
        <begin position="1"/>
        <end position="27"/>
    </location>
</feature>
<evidence type="ECO:0000313" key="3">
    <source>
        <dbReference type="Proteomes" id="UP000661435"/>
    </source>
</evidence>
<protein>
    <submittedName>
        <fullName evidence="2">DUF4358 domain-containing protein</fullName>
    </submittedName>
</protein>
<reference evidence="2" key="1">
    <citation type="submission" date="2020-08" db="EMBL/GenBank/DDBJ databases">
        <title>Genome public.</title>
        <authorList>
            <person name="Liu C."/>
            <person name="Sun Q."/>
        </authorList>
    </citation>
    <scope>NUCLEOTIDE SEQUENCE</scope>
    <source>
        <strain evidence="2">NSJ-51</strain>
    </source>
</reference>
<dbReference type="Pfam" id="PF14270">
    <property type="entry name" value="DUF4358"/>
    <property type="match status" value="1"/>
</dbReference>
<proteinExistence type="predicted"/>
<dbReference type="InterPro" id="IPR025648">
    <property type="entry name" value="DUF4358"/>
</dbReference>
<accession>A0A8J6J5N1</accession>
<organism evidence="2 3">
    <name type="scientific">Lawsonibacter hominis</name>
    <dbReference type="NCBI Taxonomy" id="2763053"/>
    <lineage>
        <taxon>Bacteria</taxon>
        <taxon>Bacillati</taxon>
        <taxon>Bacillota</taxon>
        <taxon>Clostridia</taxon>
        <taxon>Eubacteriales</taxon>
        <taxon>Oscillospiraceae</taxon>
        <taxon>Lawsonibacter</taxon>
    </lineage>
</organism>
<feature type="chain" id="PRO_5035310966" evidence="1">
    <location>
        <begin position="28"/>
        <end position="172"/>
    </location>
</feature>
<name>A0A8J6J5N1_9FIRM</name>
<gene>
    <name evidence="2" type="ORF">H8S57_05510</name>
</gene>
<dbReference type="PROSITE" id="PS51257">
    <property type="entry name" value="PROKAR_LIPOPROTEIN"/>
    <property type="match status" value="1"/>
</dbReference>
<evidence type="ECO:0000313" key="2">
    <source>
        <dbReference type="EMBL" id="MBC5733181.1"/>
    </source>
</evidence>
<keyword evidence="1" id="KW-0732">Signal</keyword>
<keyword evidence="3" id="KW-1185">Reference proteome</keyword>
<sequence length="172" mass="18914">MRRIFALTLSALTLLCALGGCKSPAQKEPLTAQARTQLYKTAIENARDSETNDYMGIITSADDEQASLIFLLLGLSEEDMTSYALSVSPVNVRAYAIAAVLPAAGKDDDVLEALNDYVENQKESFRQYLEVEYENAVNTRLETLDDGTVLMVMCEGQDAVFDSIRDTIEQGQ</sequence>
<comment type="caution">
    <text evidence="2">The sequence shown here is derived from an EMBL/GenBank/DDBJ whole genome shotgun (WGS) entry which is preliminary data.</text>
</comment>